<dbReference type="OrthoDB" id="9803773at2"/>
<proteinExistence type="inferred from homology"/>
<dbReference type="InterPro" id="IPR036977">
    <property type="entry name" value="DNA_primase_Znf_CHC2"/>
</dbReference>
<dbReference type="InterPro" id="IPR013264">
    <property type="entry name" value="DNAG_N"/>
</dbReference>
<dbReference type="InterPro" id="IPR050219">
    <property type="entry name" value="DnaG_primase"/>
</dbReference>
<keyword evidence="5 12" id="KW-0235">DNA replication</keyword>
<dbReference type="GO" id="GO:0008270">
    <property type="term" value="F:zinc ion binding"/>
    <property type="evidence" value="ECO:0007669"/>
    <property type="project" value="UniProtKB-KW"/>
</dbReference>
<dbReference type="SMART" id="SM00493">
    <property type="entry name" value="TOPRIM"/>
    <property type="match status" value="1"/>
</dbReference>
<keyword evidence="9" id="KW-0460">Magnesium</keyword>
<dbReference type="GO" id="GO:0005737">
    <property type="term" value="C:cytoplasm"/>
    <property type="evidence" value="ECO:0007669"/>
    <property type="project" value="TreeGrafter"/>
</dbReference>
<evidence type="ECO:0000256" key="13">
    <source>
        <dbReference type="PIRNR" id="PIRNR002811"/>
    </source>
</evidence>
<comment type="function">
    <text evidence="12 13">RNA polymerase that catalyzes the synthesis of short RNA molecules used as primers for DNA polymerase during DNA replication.</text>
</comment>
<comment type="cofactor">
    <cofactor evidence="13 14">
        <name>Zn(2+)</name>
        <dbReference type="ChEBI" id="CHEBI:29105"/>
    </cofactor>
    <text evidence="13 14">Binds 1 zinc ion per monomer.</text>
</comment>
<comment type="similarity">
    <text evidence="12 13">Belongs to the DnaG primase family.</text>
</comment>
<dbReference type="GeneID" id="98062296"/>
<feature type="zinc finger region" description="CHC2-type" evidence="14">
    <location>
        <begin position="40"/>
        <end position="65"/>
    </location>
</feature>
<dbReference type="Pfam" id="PF13155">
    <property type="entry name" value="Toprim_2"/>
    <property type="match status" value="1"/>
</dbReference>
<evidence type="ECO:0000256" key="6">
    <source>
        <dbReference type="ARBA" id="ARBA00022723"/>
    </source>
</evidence>
<dbReference type="SUPFAM" id="SSF56731">
    <property type="entry name" value="DNA primase core"/>
    <property type="match status" value="1"/>
</dbReference>
<dbReference type="PROSITE" id="PS50880">
    <property type="entry name" value="TOPRIM"/>
    <property type="match status" value="1"/>
</dbReference>
<evidence type="ECO:0000256" key="2">
    <source>
        <dbReference type="ARBA" id="ARBA00022515"/>
    </source>
</evidence>
<name>A0A2K9P1B0_9FIRM</name>
<evidence type="ECO:0000256" key="10">
    <source>
        <dbReference type="ARBA" id="ARBA00023125"/>
    </source>
</evidence>
<dbReference type="EMBL" id="CP020991">
    <property type="protein sequence ID" value="AUO19056.1"/>
    <property type="molecule type" value="Genomic_DNA"/>
</dbReference>
<reference evidence="16 17" key="1">
    <citation type="submission" date="2017-04" db="EMBL/GenBank/DDBJ databases">
        <title>Monoglobus pectinilyticus 14 draft genome.</title>
        <authorList>
            <person name="Kim C."/>
            <person name="Rosendale D.I."/>
            <person name="Kelly W.J."/>
            <person name="Tannock G.W."/>
            <person name="Patchett M.L."/>
            <person name="Jordens J.Z."/>
        </authorList>
    </citation>
    <scope>NUCLEOTIDE SEQUENCE [LARGE SCALE GENOMIC DNA]</scope>
    <source>
        <strain evidence="16 17">14</strain>
    </source>
</reference>
<evidence type="ECO:0000313" key="17">
    <source>
        <dbReference type="Proteomes" id="UP000235589"/>
    </source>
</evidence>
<dbReference type="GO" id="GO:0000428">
    <property type="term" value="C:DNA-directed RNA polymerase complex"/>
    <property type="evidence" value="ECO:0007669"/>
    <property type="project" value="UniProtKB-KW"/>
</dbReference>
<dbReference type="Pfam" id="PF08275">
    <property type="entry name" value="DNAG_N"/>
    <property type="match status" value="1"/>
</dbReference>
<evidence type="ECO:0000313" key="16">
    <source>
        <dbReference type="EMBL" id="AUO19056.1"/>
    </source>
</evidence>
<evidence type="ECO:0000256" key="1">
    <source>
        <dbReference type="ARBA" id="ARBA00022478"/>
    </source>
</evidence>
<feature type="domain" description="Toprim" evidence="15">
    <location>
        <begin position="264"/>
        <end position="345"/>
    </location>
</feature>
<dbReference type="NCBIfam" id="TIGR01391">
    <property type="entry name" value="dnaG"/>
    <property type="match status" value="1"/>
</dbReference>
<dbReference type="GO" id="GO:0003677">
    <property type="term" value="F:DNA binding"/>
    <property type="evidence" value="ECO:0007669"/>
    <property type="project" value="UniProtKB-KW"/>
</dbReference>
<dbReference type="Gene3D" id="1.10.860.10">
    <property type="entry name" value="DNAb Helicase, Chain A"/>
    <property type="match status" value="1"/>
</dbReference>
<dbReference type="InterPro" id="IPR006171">
    <property type="entry name" value="TOPRIM_dom"/>
</dbReference>
<keyword evidence="8 13" id="KW-0862">Zinc</keyword>
<dbReference type="PANTHER" id="PTHR30313:SF2">
    <property type="entry name" value="DNA PRIMASE"/>
    <property type="match status" value="1"/>
</dbReference>
<evidence type="ECO:0000256" key="12">
    <source>
        <dbReference type="HAMAP-Rule" id="MF_00974"/>
    </source>
</evidence>
<dbReference type="InterPro" id="IPR016136">
    <property type="entry name" value="DNA_helicase_N/primase_C"/>
</dbReference>
<dbReference type="FunFam" id="3.90.980.10:FF:000001">
    <property type="entry name" value="DNA primase"/>
    <property type="match status" value="1"/>
</dbReference>
<dbReference type="InterPro" id="IPR002694">
    <property type="entry name" value="Znf_CHC2"/>
</dbReference>
<dbReference type="InterPro" id="IPR034151">
    <property type="entry name" value="TOPRIM_DnaG_bac"/>
</dbReference>
<keyword evidence="11 12" id="KW-0804">Transcription</keyword>
<dbReference type="HAMAP" id="MF_00974">
    <property type="entry name" value="DNA_primase_DnaG"/>
    <property type="match status" value="1"/>
</dbReference>
<dbReference type="GO" id="GO:0006269">
    <property type="term" value="P:DNA replication, synthesis of primer"/>
    <property type="evidence" value="ECO:0007669"/>
    <property type="project" value="UniProtKB-UniRule"/>
</dbReference>
<keyword evidence="1 12" id="KW-0240">DNA-directed RNA polymerase</keyword>
<dbReference type="SUPFAM" id="SSF57783">
    <property type="entry name" value="Zinc beta-ribbon"/>
    <property type="match status" value="1"/>
</dbReference>
<dbReference type="CDD" id="cd03364">
    <property type="entry name" value="TOPRIM_DnaG_primases"/>
    <property type="match status" value="1"/>
</dbReference>
<accession>A0A2K9P1B0</accession>
<dbReference type="PANTHER" id="PTHR30313">
    <property type="entry name" value="DNA PRIMASE"/>
    <property type="match status" value="1"/>
</dbReference>
<evidence type="ECO:0000256" key="11">
    <source>
        <dbReference type="ARBA" id="ARBA00023163"/>
    </source>
</evidence>
<dbReference type="PIRSF" id="PIRSF002811">
    <property type="entry name" value="DnaG"/>
    <property type="match status" value="1"/>
</dbReference>
<dbReference type="EC" id="2.7.7.101" evidence="12"/>
<evidence type="ECO:0000256" key="5">
    <source>
        <dbReference type="ARBA" id="ARBA00022705"/>
    </source>
</evidence>
<dbReference type="SMART" id="SM00400">
    <property type="entry name" value="ZnF_CHCC"/>
    <property type="match status" value="1"/>
</dbReference>
<dbReference type="FunFam" id="3.40.1360.10:FF:000002">
    <property type="entry name" value="DNA primase"/>
    <property type="match status" value="1"/>
</dbReference>
<dbReference type="Proteomes" id="UP000235589">
    <property type="component" value="Chromosome"/>
</dbReference>
<evidence type="ECO:0000256" key="9">
    <source>
        <dbReference type="ARBA" id="ARBA00022842"/>
    </source>
</evidence>
<dbReference type="Pfam" id="PF01807">
    <property type="entry name" value="Zn_ribbon_DnaG"/>
    <property type="match status" value="1"/>
</dbReference>
<dbReference type="FunFam" id="3.90.580.10:FF:000001">
    <property type="entry name" value="DNA primase"/>
    <property type="match status" value="1"/>
</dbReference>
<keyword evidence="10 12" id="KW-0238">DNA-binding</keyword>
<comment type="caution">
    <text evidence="12">Lacks conserved residue(s) required for the propagation of feature annotation.</text>
</comment>
<evidence type="ECO:0000256" key="4">
    <source>
        <dbReference type="ARBA" id="ARBA00022695"/>
    </source>
</evidence>
<dbReference type="Gene3D" id="3.40.1360.10">
    <property type="match status" value="1"/>
</dbReference>
<dbReference type="InterPro" id="IPR030846">
    <property type="entry name" value="DnaG_bac"/>
</dbReference>
<dbReference type="InterPro" id="IPR006295">
    <property type="entry name" value="DNA_primase_DnaG"/>
</dbReference>
<dbReference type="Gene3D" id="3.90.580.10">
    <property type="entry name" value="Zinc finger, CHC2-type domain"/>
    <property type="match status" value="1"/>
</dbReference>
<evidence type="ECO:0000256" key="3">
    <source>
        <dbReference type="ARBA" id="ARBA00022679"/>
    </source>
</evidence>
<sequence>MAGSDFQSFIDEVVMRNDIVDIISEYTTLKRTGNNMMGLCPLHNDRKSPSLSVSPDKQMFHCFGCGAGGNVIHFIQAAMNLDFMDALKYLADRVHMEMPDNRTGRDKQKQLAISKKREKIYEINAQAARYFFECLASPAGEPGLTYLKNRMISNSTIKRFGLGYAPEGWSNLINFLKKKGYNENDMLDAGLVKKRDNGTFYDAFYDGRVIFPIIDVRGNVIAFGGRVVKDGTDAPKYWNTPETLVFKKKDNLFGLNIAKNAKADRLLLMEGYMDVVSLHQNGFNNAVASLGTAFTPEQAKLVKRYAPRAVLCYDNDEAGKKATIRAGDILFDADVKVRVLTVTDGKDPDEFIKMKGPDMFSVLIEKARPLIEYKVAEAELKYNLDDLDDKVDFLNEVSVILSRVKNQAQREIYISKIAEELSISPESISAGISGIENKEKAILRRREENKQRRERDIMTGGVSASHRDRELFNAERLLLCLMTDKRVIGLVKESGIVPDDFIRSELHKRLASLLFELYESGEGTEGNDILNRCSPENVGEISNILISDKNIKDKYEASKKPLEIIALSKEERIKEKAISSGDEEELKRLFELKRKKKE</sequence>
<dbReference type="InterPro" id="IPR037068">
    <property type="entry name" value="DNA_primase_core_N_sf"/>
</dbReference>
<keyword evidence="2 12" id="KW-0639">Primosome</keyword>
<dbReference type="RefSeq" id="WP_102365293.1">
    <property type="nucleotide sequence ID" value="NZ_CP020991.1"/>
</dbReference>
<keyword evidence="6 13" id="KW-0479">Metal-binding</keyword>
<evidence type="ECO:0000256" key="7">
    <source>
        <dbReference type="ARBA" id="ARBA00022771"/>
    </source>
</evidence>
<evidence type="ECO:0000256" key="8">
    <source>
        <dbReference type="ARBA" id="ARBA00022833"/>
    </source>
</evidence>
<keyword evidence="4 12" id="KW-0548">Nucleotidyltransferase</keyword>
<comment type="catalytic activity">
    <reaction evidence="12">
        <text>ssDNA + n NTP = ssDNA/pppN(pN)n-1 hybrid + (n-1) diphosphate.</text>
        <dbReference type="EC" id="2.7.7.101"/>
    </reaction>
</comment>
<organism evidence="16 17">
    <name type="scientific">Monoglobus pectinilyticus</name>
    <dbReference type="NCBI Taxonomy" id="1981510"/>
    <lineage>
        <taxon>Bacteria</taxon>
        <taxon>Bacillati</taxon>
        <taxon>Bacillota</taxon>
        <taxon>Clostridia</taxon>
        <taxon>Monoglobales</taxon>
        <taxon>Monoglobaceae</taxon>
        <taxon>Monoglobus</taxon>
    </lineage>
</organism>
<keyword evidence="17" id="KW-1185">Reference proteome</keyword>
<dbReference type="AlphaFoldDB" id="A0A2K9P1B0"/>
<protein>
    <recommendedName>
        <fullName evidence="12 13">DNA primase</fullName>
        <ecNumber evidence="12">2.7.7.101</ecNumber>
    </recommendedName>
</protein>
<keyword evidence="7 14" id="KW-0863">Zinc-finger</keyword>
<dbReference type="Gene3D" id="3.90.980.10">
    <property type="entry name" value="DNA primase, catalytic core, N-terminal domain"/>
    <property type="match status" value="1"/>
</dbReference>
<evidence type="ECO:0000259" key="15">
    <source>
        <dbReference type="PROSITE" id="PS50880"/>
    </source>
</evidence>
<comment type="subunit">
    <text evidence="12">Monomer. Interacts with DnaB.</text>
</comment>
<keyword evidence="3 12" id="KW-0808">Transferase</keyword>
<evidence type="ECO:0000256" key="14">
    <source>
        <dbReference type="PIRSR" id="PIRSR002811-1"/>
    </source>
</evidence>
<dbReference type="InterPro" id="IPR019475">
    <property type="entry name" value="DNA_primase_DnaB-bd"/>
</dbReference>
<dbReference type="GO" id="GO:0003899">
    <property type="term" value="F:DNA-directed RNA polymerase activity"/>
    <property type="evidence" value="ECO:0007669"/>
    <property type="project" value="UniProtKB-UniRule"/>
</dbReference>
<dbReference type="KEGG" id="mpec:B9O19_00880"/>
<gene>
    <name evidence="12" type="primary">dnaG</name>
    <name evidence="16" type="ORF">B9O19_00880</name>
</gene>
<dbReference type="GO" id="GO:1990077">
    <property type="term" value="C:primosome complex"/>
    <property type="evidence" value="ECO:0007669"/>
    <property type="project" value="UniProtKB-KW"/>
</dbReference>
<dbReference type="Pfam" id="PF10410">
    <property type="entry name" value="DnaB_bind"/>
    <property type="match status" value="1"/>
</dbReference>